<proteinExistence type="predicted"/>
<feature type="compositionally biased region" description="Polar residues" evidence="1">
    <location>
        <begin position="9"/>
        <end position="27"/>
    </location>
</feature>
<evidence type="ECO:0000256" key="1">
    <source>
        <dbReference type="SAM" id="MobiDB-lite"/>
    </source>
</evidence>
<dbReference type="SMART" id="SM00714">
    <property type="entry name" value="LITAF"/>
    <property type="match status" value="1"/>
</dbReference>
<dbReference type="Pfam" id="PF10601">
    <property type="entry name" value="zf-LITAF-like"/>
    <property type="match status" value="1"/>
</dbReference>
<keyword evidence="2" id="KW-0812">Transmembrane</keyword>
<keyword evidence="2" id="KW-1133">Transmembrane helix</keyword>
<gene>
    <name evidence="4" type="ORF">BOKJ2_LOCUS11978</name>
</gene>
<dbReference type="Proteomes" id="UP000614601">
    <property type="component" value="Unassembled WGS sequence"/>
</dbReference>
<evidence type="ECO:0000313" key="4">
    <source>
        <dbReference type="EMBL" id="CAD5226239.1"/>
    </source>
</evidence>
<dbReference type="PROSITE" id="PS51837">
    <property type="entry name" value="LITAF"/>
    <property type="match status" value="1"/>
</dbReference>
<feature type="region of interest" description="Disordered" evidence="1">
    <location>
        <begin position="1"/>
        <end position="28"/>
    </location>
</feature>
<dbReference type="OrthoDB" id="4713066at2759"/>
<name>A0A811LDK2_9BILA</name>
<dbReference type="EMBL" id="CAJFDH010000005">
    <property type="protein sequence ID" value="CAD5226239.1"/>
    <property type="molecule type" value="Genomic_DNA"/>
</dbReference>
<dbReference type="InterPro" id="IPR006629">
    <property type="entry name" value="LITAF"/>
</dbReference>
<feature type="transmembrane region" description="Helical" evidence="2">
    <location>
        <begin position="119"/>
        <end position="147"/>
    </location>
</feature>
<keyword evidence="5" id="KW-1185">Reference proteome</keyword>
<dbReference type="Proteomes" id="UP000783686">
    <property type="component" value="Unassembled WGS sequence"/>
</dbReference>
<sequence>MKNDGSRASRASNTQSRTRTKGSQIINPNPIPIVDSDPFVCHRLDLTSDYDDDIRTDELICSYNNYSDGELSDEWKSGESTDNQDLDQSSVLLTCPHCHASVGAYTKVTLTRNTFMTKLAILLFLFGFATFGFGWYMMIVALCVPGFCSAKHTCPDCRTVIGKFKT</sequence>
<accession>A0A811LDK2</accession>
<comment type="caution">
    <text evidence="4">The sequence shown here is derived from an EMBL/GenBank/DDBJ whole genome shotgun (WGS) entry which is preliminary data.</text>
</comment>
<evidence type="ECO:0000259" key="3">
    <source>
        <dbReference type="PROSITE" id="PS51837"/>
    </source>
</evidence>
<dbReference type="EMBL" id="CAJFCW020000005">
    <property type="protein sequence ID" value="CAG9121939.1"/>
    <property type="molecule type" value="Genomic_DNA"/>
</dbReference>
<evidence type="ECO:0000313" key="5">
    <source>
        <dbReference type="Proteomes" id="UP000614601"/>
    </source>
</evidence>
<reference evidence="4" key="1">
    <citation type="submission" date="2020-09" db="EMBL/GenBank/DDBJ databases">
        <authorList>
            <person name="Kikuchi T."/>
        </authorList>
    </citation>
    <scope>NUCLEOTIDE SEQUENCE</scope>
    <source>
        <strain evidence="4">SH1</strain>
    </source>
</reference>
<evidence type="ECO:0000256" key="2">
    <source>
        <dbReference type="SAM" id="Phobius"/>
    </source>
</evidence>
<feature type="domain" description="LITAF" evidence="3">
    <location>
        <begin position="75"/>
        <end position="166"/>
    </location>
</feature>
<dbReference type="AlphaFoldDB" id="A0A811LDK2"/>
<organism evidence="4 5">
    <name type="scientific">Bursaphelenchus okinawaensis</name>
    <dbReference type="NCBI Taxonomy" id="465554"/>
    <lineage>
        <taxon>Eukaryota</taxon>
        <taxon>Metazoa</taxon>
        <taxon>Ecdysozoa</taxon>
        <taxon>Nematoda</taxon>
        <taxon>Chromadorea</taxon>
        <taxon>Rhabditida</taxon>
        <taxon>Tylenchina</taxon>
        <taxon>Tylenchomorpha</taxon>
        <taxon>Aphelenchoidea</taxon>
        <taxon>Aphelenchoididae</taxon>
        <taxon>Bursaphelenchus</taxon>
    </lineage>
</organism>
<protein>
    <recommendedName>
        <fullName evidence="3">LITAF domain-containing protein</fullName>
    </recommendedName>
</protein>
<keyword evidence="2" id="KW-0472">Membrane</keyword>